<evidence type="ECO:0000313" key="9">
    <source>
        <dbReference type="EMBL" id="CAH0667581.1"/>
    </source>
</evidence>
<protein>
    <recommendedName>
        <fullName evidence="8">Globin domain-containing protein</fullName>
    </recommendedName>
</protein>
<keyword evidence="3 6" id="KW-0561">Oxygen transport</keyword>
<dbReference type="Proteomes" id="UP001153292">
    <property type="component" value="Chromosome 10"/>
</dbReference>
<dbReference type="SUPFAM" id="SSF46458">
    <property type="entry name" value="Globin-like"/>
    <property type="match status" value="1"/>
</dbReference>
<dbReference type="PROSITE" id="PS01033">
    <property type="entry name" value="GLOBIN"/>
    <property type="match status" value="1"/>
</dbReference>
<dbReference type="InterPro" id="IPR012292">
    <property type="entry name" value="Globin/Proto"/>
</dbReference>
<evidence type="ECO:0000313" key="10">
    <source>
        <dbReference type="Proteomes" id="UP001153292"/>
    </source>
</evidence>
<dbReference type="EMBL" id="OU963903">
    <property type="protein sequence ID" value="CAH0667581.1"/>
    <property type="molecule type" value="Genomic_DNA"/>
</dbReference>
<evidence type="ECO:0000256" key="6">
    <source>
        <dbReference type="RuleBase" id="RU000356"/>
    </source>
</evidence>
<keyword evidence="10" id="KW-1185">Reference proteome</keyword>
<evidence type="ECO:0000256" key="2">
    <source>
        <dbReference type="ARBA" id="ARBA00022617"/>
    </source>
</evidence>
<accession>A0ABN8E9Q1</accession>
<keyword evidence="4" id="KW-0479">Metal-binding</keyword>
<evidence type="ECO:0000256" key="1">
    <source>
        <dbReference type="ARBA" id="ARBA00022448"/>
    </source>
</evidence>
<keyword evidence="2 6" id="KW-0349">Heme</keyword>
<feature type="compositionally biased region" description="Basic and acidic residues" evidence="7">
    <location>
        <begin position="1"/>
        <end position="12"/>
    </location>
</feature>
<proteinExistence type="inferred from homology"/>
<evidence type="ECO:0000259" key="8">
    <source>
        <dbReference type="PROSITE" id="PS01033"/>
    </source>
</evidence>
<dbReference type="Gene3D" id="1.10.490.10">
    <property type="entry name" value="Globins"/>
    <property type="match status" value="1"/>
</dbReference>
<evidence type="ECO:0000256" key="7">
    <source>
        <dbReference type="SAM" id="MobiDB-lite"/>
    </source>
</evidence>
<dbReference type="InterPro" id="IPR002336">
    <property type="entry name" value="Erythrocruorin"/>
</dbReference>
<dbReference type="InterPro" id="IPR044399">
    <property type="entry name" value="Mb-like_M"/>
</dbReference>
<sequence length="173" mass="19889">MGSLLDRLRSGGDPEPDLPNPETGLSKHDVHNIKRTWATLQADGETHGMQMFLRLFRMNPDTRTYFTTIKDMDEGQIKSSYKFKAHVVTVLSFFNAVVCNLDQPAVVEVLMTKMGETHRQRKVDAKHFDEIKTILMEILKKDVAVGDDAARSWERFINYMYQHSLSKKVDTKV</sequence>
<evidence type="ECO:0000256" key="4">
    <source>
        <dbReference type="ARBA" id="ARBA00022723"/>
    </source>
</evidence>
<organism evidence="9 10">
    <name type="scientific">Chilo suppressalis</name>
    <name type="common">Asiatic rice borer moth</name>
    <dbReference type="NCBI Taxonomy" id="168631"/>
    <lineage>
        <taxon>Eukaryota</taxon>
        <taxon>Metazoa</taxon>
        <taxon>Ecdysozoa</taxon>
        <taxon>Arthropoda</taxon>
        <taxon>Hexapoda</taxon>
        <taxon>Insecta</taxon>
        <taxon>Pterygota</taxon>
        <taxon>Neoptera</taxon>
        <taxon>Endopterygota</taxon>
        <taxon>Lepidoptera</taxon>
        <taxon>Glossata</taxon>
        <taxon>Ditrysia</taxon>
        <taxon>Pyraloidea</taxon>
        <taxon>Crambidae</taxon>
        <taxon>Crambinae</taxon>
        <taxon>Chilo</taxon>
    </lineage>
</organism>
<dbReference type="CDD" id="cd01040">
    <property type="entry name" value="Mb-like"/>
    <property type="match status" value="1"/>
</dbReference>
<dbReference type="Pfam" id="PF00042">
    <property type="entry name" value="Globin"/>
    <property type="match status" value="1"/>
</dbReference>
<keyword evidence="5" id="KW-0408">Iron</keyword>
<dbReference type="PANTHER" id="PTHR47217">
    <property type="entry name" value="GLOBIN-LIKE PROTEIN"/>
    <property type="match status" value="1"/>
</dbReference>
<dbReference type="InterPro" id="IPR000971">
    <property type="entry name" value="Globin"/>
</dbReference>
<feature type="domain" description="Globin" evidence="8">
    <location>
        <begin position="24"/>
        <end position="155"/>
    </location>
</feature>
<gene>
    <name evidence="9" type="ORF">CHILSU_LOCUS1101</name>
</gene>
<dbReference type="PANTHER" id="PTHR47217:SF1">
    <property type="entry name" value="GLOBIN-LIKE PROTEIN"/>
    <property type="match status" value="1"/>
</dbReference>
<name>A0ABN8E9Q1_CHISP</name>
<dbReference type="PRINTS" id="PR00611">
    <property type="entry name" value="ERYTHCRUORIN"/>
</dbReference>
<reference evidence="9" key="1">
    <citation type="submission" date="2021-12" db="EMBL/GenBank/DDBJ databases">
        <authorList>
            <person name="King R."/>
        </authorList>
    </citation>
    <scope>NUCLEOTIDE SEQUENCE</scope>
</reference>
<dbReference type="InterPro" id="IPR009050">
    <property type="entry name" value="Globin-like_sf"/>
</dbReference>
<evidence type="ECO:0000256" key="3">
    <source>
        <dbReference type="ARBA" id="ARBA00022621"/>
    </source>
</evidence>
<keyword evidence="1 6" id="KW-0813">Transport</keyword>
<comment type="similarity">
    <text evidence="6">Belongs to the globin family.</text>
</comment>
<evidence type="ECO:0000256" key="5">
    <source>
        <dbReference type="ARBA" id="ARBA00023004"/>
    </source>
</evidence>
<feature type="region of interest" description="Disordered" evidence="7">
    <location>
        <begin position="1"/>
        <end position="29"/>
    </location>
</feature>